<accession>A0AC60QF69</accession>
<protein>
    <submittedName>
        <fullName evidence="1">Uncharacterized protein</fullName>
    </submittedName>
</protein>
<comment type="caution">
    <text evidence="1">The sequence shown here is derived from an EMBL/GenBank/DDBJ whole genome shotgun (WGS) entry which is preliminary data.</text>
</comment>
<gene>
    <name evidence="1" type="ORF">HPB47_020552</name>
</gene>
<proteinExistence type="predicted"/>
<organism evidence="1 2">
    <name type="scientific">Ixodes persulcatus</name>
    <name type="common">Taiga tick</name>
    <dbReference type="NCBI Taxonomy" id="34615"/>
    <lineage>
        <taxon>Eukaryota</taxon>
        <taxon>Metazoa</taxon>
        <taxon>Ecdysozoa</taxon>
        <taxon>Arthropoda</taxon>
        <taxon>Chelicerata</taxon>
        <taxon>Arachnida</taxon>
        <taxon>Acari</taxon>
        <taxon>Parasitiformes</taxon>
        <taxon>Ixodida</taxon>
        <taxon>Ixodoidea</taxon>
        <taxon>Ixodidae</taxon>
        <taxon>Ixodinae</taxon>
        <taxon>Ixodes</taxon>
    </lineage>
</organism>
<keyword evidence="2" id="KW-1185">Reference proteome</keyword>
<evidence type="ECO:0000313" key="2">
    <source>
        <dbReference type="Proteomes" id="UP000805193"/>
    </source>
</evidence>
<sequence>MRSVAKRLASQMRSDPKCHHARLNALDPHMTFKSTSRLPRRSQTLLHRLRLGVAFTRHCMHRIKRGDPPSRNPHLIYHSAIFAVDREDLQMTVESLDNGPSSCDNVLGSWQCTEHSVRATKVLVQFLQDTGPTQSL</sequence>
<dbReference type="EMBL" id="JABSTQ010009121">
    <property type="protein sequence ID" value="KAG0432753.1"/>
    <property type="molecule type" value="Genomic_DNA"/>
</dbReference>
<evidence type="ECO:0000313" key="1">
    <source>
        <dbReference type="EMBL" id="KAG0432753.1"/>
    </source>
</evidence>
<name>A0AC60QF69_IXOPE</name>
<dbReference type="Proteomes" id="UP000805193">
    <property type="component" value="Unassembled WGS sequence"/>
</dbReference>
<reference evidence="1 2" key="1">
    <citation type="journal article" date="2020" name="Cell">
        <title>Large-Scale Comparative Analyses of Tick Genomes Elucidate Their Genetic Diversity and Vector Capacities.</title>
        <authorList>
            <consortium name="Tick Genome and Microbiome Consortium (TIGMIC)"/>
            <person name="Jia N."/>
            <person name="Wang J."/>
            <person name="Shi W."/>
            <person name="Du L."/>
            <person name="Sun Y."/>
            <person name="Zhan W."/>
            <person name="Jiang J.F."/>
            <person name="Wang Q."/>
            <person name="Zhang B."/>
            <person name="Ji P."/>
            <person name="Bell-Sakyi L."/>
            <person name="Cui X.M."/>
            <person name="Yuan T.T."/>
            <person name="Jiang B.G."/>
            <person name="Yang W.F."/>
            <person name="Lam T.T."/>
            <person name="Chang Q.C."/>
            <person name="Ding S.J."/>
            <person name="Wang X.J."/>
            <person name="Zhu J.G."/>
            <person name="Ruan X.D."/>
            <person name="Zhao L."/>
            <person name="Wei J.T."/>
            <person name="Ye R.Z."/>
            <person name="Que T.C."/>
            <person name="Du C.H."/>
            <person name="Zhou Y.H."/>
            <person name="Cheng J.X."/>
            <person name="Dai P.F."/>
            <person name="Guo W.B."/>
            <person name="Han X.H."/>
            <person name="Huang E.J."/>
            <person name="Li L.F."/>
            <person name="Wei W."/>
            <person name="Gao Y.C."/>
            <person name="Liu J.Z."/>
            <person name="Shao H.Z."/>
            <person name="Wang X."/>
            <person name="Wang C.C."/>
            <person name="Yang T.C."/>
            <person name="Huo Q.B."/>
            <person name="Li W."/>
            <person name="Chen H.Y."/>
            <person name="Chen S.E."/>
            <person name="Zhou L.G."/>
            <person name="Ni X.B."/>
            <person name="Tian J.H."/>
            <person name="Sheng Y."/>
            <person name="Liu T."/>
            <person name="Pan Y.S."/>
            <person name="Xia L.Y."/>
            <person name="Li J."/>
            <person name="Zhao F."/>
            <person name="Cao W.C."/>
        </authorList>
    </citation>
    <scope>NUCLEOTIDE SEQUENCE [LARGE SCALE GENOMIC DNA]</scope>
    <source>
        <strain evidence="1">Iper-2018</strain>
    </source>
</reference>